<proteinExistence type="predicted"/>
<reference evidence="1" key="1">
    <citation type="journal article" date="2023" name="Microbiome">
        <title>Phages are unrecognized players in the ecology of the oral pathogen Porphyromonas gingivalis.</title>
        <authorList>
            <person name="Matrishin C.B."/>
            <person name="Haase E.M."/>
            <person name="Dewhirst F.E."/>
            <person name="Mark Welch J.L."/>
            <person name="Miranda-Sanchez F."/>
            <person name="Chen T."/>
            <person name="MacFarland D.C."/>
            <person name="Kauffman K.M."/>
        </authorList>
    </citation>
    <scope>NUCLEOTIDE SEQUENCE</scope>
</reference>
<reference evidence="1" key="2">
    <citation type="submission" date="2024-05" db="EMBL/GenBank/DDBJ databases">
        <authorList>
            <person name="Matrishin C.B."/>
            <person name="Kauffman K.M."/>
        </authorList>
    </citation>
    <scope>NUCLEOTIDE SEQUENCE</scope>
</reference>
<sequence length="148" mass="16848">MKRFVLLAVLFMTALLPSMAQESENAAASNLPKPEYCYCEIVGSEGGFLSSKMKISIDFGQAVGFFAQNWKKELVDENGNPIKFNSMVDAMNYMARYGWEVNHTYAISHGNNHVYHFLLRKKYISDEDMVRGIVTRDQFKKMKEAAGE</sequence>
<organism evidence="1">
    <name type="scientific">Porphyromonas phage phage025a_SJD11</name>
    <dbReference type="NCBI Taxonomy" id="3154115"/>
    <lineage>
        <taxon>Viruses</taxon>
        <taxon>Duplodnaviria</taxon>
        <taxon>Heunggongvirae</taxon>
        <taxon>Uroviricota</taxon>
        <taxon>Caudoviricetes</taxon>
        <taxon>Nixviridae</taxon>
        <taxon>Haasevirus</taxon>
        <taxon>Haasevirus pging00R</taxon>
    </lineage>
</organism>
<accession>A0AAT9J902</accession>
<evidence type="ECO:0000313" key="1">
    <source>
        <dbReference type="EMBL" id="DBA55932.1"/>
    </source>
</evidence>
<dbReference type="EMBL" id="BK068106">
    <property type="protein sequence ID" value="DBA55932.1"/>
    <property type="molecule type" value="Genomic_DNA"/>
</dbReference>
<name>A0AAT9J902_9CAUD</name>
<protein>
    <submittedName>
        <fullName evidence="1">Q-rule protein</fullName>
    </submittedName>
</protein>